<comment type="subcellular location">
    <subcellularLocation>
        <location evidence="1">Membrane</location>
        <topology evidence="1">Multi-pass membrane protein</topology>
    </subcellularLocation>
</comment>
<accession>A0AAY4AVC6</accession>
<dbReference type="AlphaFoldDB" id="A0AAY4AVC6"/>
<evidence type="ECO:0000256" key="8">
    <source>
        <dbReference type="SAM" id="Phobius"/>
    </source>
</evidence>
<name>A0AAY4AVC6_9TELE</name>
<keyword evidence="11" id="KW-1185">Reference proteome</keyword>
<gene>
    <name evidence="10" type="primary">LOC114793819</name>
</gene>
<feature type="transmembrane region" description="Helical" evidence="8">
    <location>
        <begin position="12"/>
        <end position="35"/>
    </location>
</feature>
<dbReference type="Proteomes" id="UP000694580">
    <property type="component" value="Chromosome 7"/>
</dbReference>
<evidence type="ECO:0000256" key="3">
    <source>
        <dbReference type="ARBA" id="ARBA00022737"/>
    </source>
</evidence>
<keyword evidence="3" id="KW-0677">Repeat</keyword>
<dbReference type="InterPro" id="IPR047123">
    <property type="entry name" value="MYADM-like"/>
</dbReference>
<reference evidence="10" key="3">
    <citation type="submission" date="2025-09" db="UniProtKB">
        <authorList>
            <consortium name="Ensembl"/>
        </authorList>
    </citation>
    <scope>IDENTIFICATION</scope>
</reference>
<dbReference type="GeneID" id="114793819"/>
<evidence type="ECO:0000256" key="7">
    <source>
        <dbReference type="PROSITE-ProRule" id="PRU00581"/>
    </source>
</evidence>
<feature type="domain" description="MARVEL" evidence="9">
    <location>
        <begin position="141"/>
        <end position="281"/>
    </location>
</feature>
<dbReference type="Pfam" id="PF01284">
    <property type="entry name" value="MARVEL"/>
    <property type="match status" value="2"/>
</dbReference>
<feature type="transmembrane region" description="Helical" evidence="8">
    <location>
        <begin position="111"/>
        <end position="131"/>
    </location>
</feature>
<reference evidence="10" key="2">
    <citation type="submission" date="2025-08" db="UniProtKB">
        <authorList>
            <consortium name="Ensembl"/>
        </authorList>
    </citation>
    <scope>IDENTIFICATION</scope>
</reference>
<reference evidence="10 11" key="1">
    <citation type="submission" date="2020-06" db="EMBL/GenBank/DDBJ databases">
        <authorList>
            <consortium name="Wellcome Sanger Institute Data Sharing"/>
        </authorList>
    </citation>
    <scope>NUCLEOTIDE SEQUENCE [LARGE SCALE GENOMIC DNA]</scope>
</reference>
<dbReference type="PANTHER" id="PTHR17068:SF2">
    <property type="entry name" value="MYELOID-ASSOCIATED DIFFERENTIATION MARKER-LIKE"/>
    <property type="match status" value="1"/>
</dbReference>
<evidence type="ECO:0000256" key="5">
    <source>
        <dbReference type="ARBA" id="ARBA00023136"/>
    </source>
</evidence>
<feature type="transmembrane region" description="Helical" evidence="8">
    <location>
        <begin position="41"/>
        <end position="66"/>
    </location>
</feature>
<organism evidence="10 11">
    <name type="scientific">Denticeps clupeoides</name>
    <name type="common">denticle herring</name>
    <dbReference type="NCBI Taxonomy" id="299321"/>
    <lineage>
        <taxon>Eukaryota</taxon>
        <taxon>Metazoa</taxon>
        <taxon>Chordata</taxon>
        <taxon>Craniata</taxon>
        <taxon>Vertebrata</taxon>
        <taxon>Euteleostomi</taxon>
        <taxon>Actinopterygii</taxon>
        <taxon>Neopterygii</taxon>
        <taxon>Teleostei</taxon>
        <taxon>Clupei</taxon>
        <taxon>Clupeiformes</taxon>
        <taxon>Denticipitoidei</taxon>
        <taxon>Denticipitidae</taxon>
        <taxon>Denticeps</taxon>
    </lineage>
</organism>
<evidence type="ECO:0000313" key="11">
    <source>
        <dbReference type="Proteomes" id="UP000694580"/>
    </source>
</evidence>
<feature type="transmembrane region" description="Helical" evidence="8">
    <location>
        <begin position="151"/>
        <end position="169"/>
    </location>
</feature>
<keyword evidence="5 7" id="KW-0472">Membrane</keyword>
<evidence type="ECO:0000313" key="10">
    <source>
        <dbReference type="Ensembl" id="ENSDCDP00010012764.1"/>
    </source>
</evidence>
<protein>
    <recommendedName>
        <fullName evidence="9">MARVEL domain-containing protein</fullName>
    </recommendedName>
</protein>
<feature type="domain" description="MARVEL" evidence="9">
    <location>
        <begin position="8"/>
        <end position="136"/>
    </location>
</feature>
<evidence type="ECO:0000256" key="1">
    <source>
        <dbReference type="ARBA" id="ARBA00004141"/>
    </source>
</evidence>
<proteinExistence type="inferred from homology"/>
<dbReference type="Ensembl" id="ENSDCDT00010013455.1">
    <property type="protein sequence ID" value="ENSDCDP00010012764.1"/>
    <property type="gene ID" value="ENSDCDG00010005807.1"/>
</dbReference>
<evidence type="ECO:0000256" key="6">
    <source>
        <dbReference type="ARBA" id="ARBA00034721"/>
    </source>
</evidence>
<keyword evidence="4 8" id="KW-1133">Transmembrane helix</keyword>
<dbReference type="GeneTree" id="ENSGT00950000182933"/>
<dbReference type="InterPro" id="IPR008253">
    <property type="entry name" value="Marvel"/>
</dbReference>
<dbReference type="RefSeq" id="XP_028841781.1">
    <property type="nucleotide sequence ID" value="XM_028985948.1"/>
</dbReference>
<feature type="transmembrane region" description="Helical" evidence="8">
    <location>
        <begin position="181"/>
        <end position="204"/>
    </location>
</feature>
<keyword evidence="2 7" id="KW-0812">Transmembrane</keyword>
<dbReference type="PROSITE" id="PS51225">
    <property type="entry name" value="MARVEL"/>
    <property type="match status" value="2"/>
</dbReference>
<evidence type="ECO:0000256" key="2">
    <source>
        <dbReference type="ARBA" id="ARBA00022692"/>
    </source>
</evidence>
<dbReference type="GO" id="GO:0016020">
    <property type="term" value="C:membrane"/>
    <property type="evidence" value="ECO:0007669"/>
    <property type="project" value="UniProtKB-SubCell"/>
</dbReference>
<evidence type="ECO:0000256" key="4">
    <source>
        <dbReference type="ARBA" id="ARBA00022989"/>
    </source>
</evidence>
<feature type="transmembrane region" description="Helical" evidence="8">
    <location>
        <begin position="78"/>
        <end position="99"/>
    </location>
</feature>
<feature type="transmembrane region" description="Helical" evidence="8">
    <location>
        <begin position="255"/>
        <end position="283"/>
    </location>
</feature>
<sequence length="286" mass="32107">MIRVDLRALTQPVGILRMVEVVFTCISFSLVASVGSVSSSYWAWCMFTWCFCCFFTLLILVLEFTTFNVKLPISWEDFTTAFAMLATLMMLAASIIYPSVVFSCPSCSRQIAASTVSIICVGVYVGEVVLLRMRPGLISGFLSSIPGLMKIMETFVACIIFTCLDSGRYNHFPGLQWCVAVYSLCFIFALLIILIIIGQLLAYFPLSFDKLVTVFNALAVLMYMTAAVIWPLYAFKSHPRPTDCTQGACLRWDGLVVVTFMTIINLIIYIMDTAYSIYLVFFIQHE</sequence>
<evidence type="ECO:0000259" key="9">
    <source>
        <dbReference type="PROSITE" id="PS51225"/>
    </source>
</evidence>
<feature type="transmembrane region" description="Helical" evidence="8">
    <location>
        <begin position="211"/>
        <end position="235"/>
    </location>
</feature>
<dbReference type="PANTHER" id="PTHR17068">
    <property type="entry name" value="MYELOID-ASSOCIATED DIFFERENTIATION MARKER MYADM FAMILY MEMBER"/>
    <property type="match status" value="1"/>
</dbReference>
<comment type="similarity">
    <text evidence="6">Belongs to the MAL family.</text>
</comment>